<name>A0A543FI41_9NOCA</name>
<reference evidence="2 3" key="1">
    <citation type="submission" date="2019-06" db="EMBL/GenBank/DDBJ databases">
        <title>Sequencing the genomes of 1000 actinobacteria strains.</title>
        <authorList>
            <person name="Klenk H.-P."/>
        </authorList>
    </citation>
    <scope>NUCLEOTIDE SEQUENCE [LARGE SCALE GENOMIC DNA]</scope>
    <source>
        <strain evidence="2 3">DSM 103495</strain>
    </source>
</reference>
<dbReference type="RefSeq" id="WP_185757170.1">
    <property type="nucleotide sequence ID" value="NZ_VFPG01000001.1"/>
</dbReference>
<accession>A0A543FI41</accession>
<evidence type="ECO:0000313" key="2">
    <source>
        <dbReference type="EMBL" id="TQM33495.1"/>
    </source>
</evidence>
<evidence type="ECO:0000256" key="1">
    <source>
        <dbReference type="SAM" id="MobiDB-lite"/>
    </source>
</evidence>
<evidence type="ECO:0000313" key="3">
    <source>
        <dbReference type="Proteomes" id="UP000316331"/>
    </source>
</evidence>
<feature type="region of interest" description="Disordered" evidence="1">
    <location>
        <begin position="1"/>
        <end position="21"/>
    </location>
</feature>
<dbReference type="Proteomes" id="UP000316331">
    <property type="component" value="Unassembled WGS sequence"/>
</dbReference>
<protein>
    <submittedName>
        <fullName evidence="2">Uncharacterized protein</fullName>
    </submittedName>
</protein>
<dbReference type="AlphaFoldDB" id="A0A543FI41"/>
<dbReference type="EMBL" id="VFPG01000001">
    <property type="protein sequence ID" value="TQM33495.1"/>
    <property type="molecule type" value="Genomic_DNA"/>
</dbReference>
<organism evidence="2 3">
    <name type="scientific">Nocardia bhagyanarayanae</name>
    <dbReference type="NCBI Taxonomy" id="1215925"/>
    <lineage>
        <taxon>Bacteria</taxon>
        <taxon>Bacillati</taxon>
        <taxon>Actinomycetota</taxon>
        <taxon>Actinomycetes</taxon>
        <taxon>Mycobacteriales</taxon>
        <taxon>Nocardiaceae</taxon>
        <taxon>Nocardia</taxon>
    </lineage>
</organism>
<proteinExistence type="predicted"/>
<keyword evidence="3" id="KW-1185">Reference proteome</keyword>
<sequence length="54" mass="5620">MPTDHAATLARGSDLPASLNPPLIERLTARVTAGADAERVTTNTPYAAAARSRC</sequence>
<gene>
    <name evidence="2" type="ORF">FB390_5227</name>
</gene>
<comment type="caution">
    <text evidence="2">The sequence shown here is derived from an EMBL/GenBank/DDBJ whole genome shotgun (WGS) entry which is preliminary data.</text>
</comment>